<dbReference type="RefSeq" id="WP_075084301.1">
    <property type="nucleotide sequence ID" value="NZ_CP042912.1"/>
</dbReference>
<dbReference type="OrthoDB" id="227620at2"/>
<keyword evidence="7" id="KW-1185">Reference proteome</keyword>
<dbReference type="PANTHER" id="PTHR44591">
    <property type="entry name" value="STRESS RESPONSE REGULATOR PROTEIN 1"/>
    <property type="match status" value="1"/>
</dbReference>
<dbReference type="InterPro" id="IPR035965">
    <property type="entry name" value="PAS-like_dom_sf"/>
</dbReference>
<dbReference type="CDD" id="cd00156">
    <property type="entry name" value="REC"/>
    <property type="match status" value="1"/>
</dbReference>
<dbReference type="InterPro" id="IPR000014">
    <property type="entry name" value="PAS"/>
</dbReference>
<dbReference type="SMART" id="SM00065">
    <property type="entry name" value="GAF"/>
    <property type="match status" value="1"/>
</dbReference>
<gene>
    <name evidence="6" type="primary">tcrA</name>
    <name evidence="6" type="ORF">MFFC18_27170</name>
</gene>
<evidence type="ECO:0000259" key="5">
    <source>
        <dbReference type="PROSITE" id="PS50110"/>
    </source>
</evidence>
<proteinExistence type="predicted"/>
<keyword evidence="1 4" id="KW-0597">Phosphoprotein</keyword>
<dbReference type="SUPFAM" id="SSF52172">
    <property type="entry name" value="CheY-like"/>
    <property type="match status" value="1"/>
</dbReference>
<dbReference type="InterPro" id="IPR050595">
    <property type="entry name" value="Bact_response_regulator"/>
</dbReference>
<dbReference type="Proteomes" id="UP000322214">
    <property type="component" value="Chromosome"/>
</dbReference>
<dbReference type="GO" id="GO:0016301">
    <property type="term" value="F:kinase activity"/>
    <property type="evidence" value="ECO:0007669"/>
    <property type="project" value="UniProtKB-KW"/>
</dbReference>
<dbReference type="GO" id="GO:0000160">
    <property type="term" value="P:phosphorelay signal transduction system"/>
    <property type="evidence" value="ECO:0007669"/>
    <property type="project" value="InterPro"/>
</dbReference>
<name>A0A5B9PD43_9BACT</name>
<dbReference type="SUPFAM" id="SSF55785">
    <property type="entry name" value="PYP-like sensor domain (PAS domain)"/>
    <property type="match status" value="1"/>
</dbReference>
<dbReference type="Gene3D" id="3.30.450.40">
    <property type="match status" value="1"/>
</dbReference>
<dbReference type="PROSITE" id="PS50110">
    <property type="entry name" value="RESPONSE_REGULATORY"/>
    <property type="match status" value="1"/>
</dbReference>
<dbReference type="CDD" id="cd00130">
    <property type="entry name" value="PAS"/>
    <property type="match status" value="1"/>
</dbReference>
<dbReference type="Pfam" id="PF01590">
    <property type="entry name" value="GAF"/>
    <property type="match status" value="1"/>
</dbReference>
<dbReference type="SMART" id="SM00448">
    <property type="entry name" value="REC"/>
    <property type="match status" value="1"/>
</dbReference>
<dbReference type="Gene3D" id="3.30.450.20">
    <property type="entry name" value="PAS domain"/>
    <property type="match status" value="1"/>
</dbReference>
<evidence type="ECO:0000313" key="6">
    <source>
        <dbReference type="EMBL" id="QEG22832.1"/>
    </source>
</evidence>
<dbReference type="SUPFAM" id="SSF55781">
    <property type="entry name" value="GAF domain-like"/>
    <property type="match status" value="1"/>
</dbReference>
<dbReference type="InterPro" id="IPR029016">
    <property type="entry name" value="GAF-like_dom_sf"/>
</dbReference>
<dbReference type="EMBL" id="CP042912">
    <property type="protein sequence ID" value="QEG22832.1"/>
    <property type="molecule type" value="Genomic_DNA"/>
</dbReference>
<evidence type="ECO:0000256" key="3">
    <source>
        <dbReference type="ARBA" id="ARBA00022777"/>
    </source>
</evidence>
<dbReference type="Gene3D" id="3.40.50.2300">
    <property type="match status" value="1"/>
</dbReference>
<feature type="domain" description="Response regulatory" evidence="5">
    <location>
        <begin position="433"/>
        <end position="555"/>
    </location>
</feature>
<organism evidence="6 7">
    <name type="scientific">Mariniblastus fucicola</name>
    <dbReference type="NCBI Taxonomy" id="980251"/>
    <lineage>
        <taxon>Bacteria</taxon>
        <taxon>Pseudomonadati</taxon>
        <taxon>Planctomycetota</taxon>
        <taxon>Planctomycetia</taxon>
        <taxon>Pirellulales</taxon>
        <taxon>Pirellulaceae</taxon>
        <taxon>Mariniblastus</taxon>
    </lineage>
</organism>
<dbReference type="AlphaFoldDB" id="A0A5B9PD43"/>
<dbReference type="InterPro" id="IPR011006">
    <property type="entry name" value="CheY-like_superfamily"/>
</dbReference>
<evidence type="ECO:0000256" key="2">
    <source>
        <dbReference type="ARBA" id="ARBA00022679"/>
    </source>
</evidence>
<dbReference type="KEGG" id="mff:MFFC18_27170"/>
<keyword evidence="3" id="KW-0418">Kinase</keyword>
<keyword evidence="2" id="KW-0808">Transferase</keyword>
<dbReference type="STRING" id="980251.GCA_001642875_01506"/>
<dbReference type="Pfam" id="PF00072">
    <property type="entry name" value="Response_reg"/>
    <property type="match status" value="1"/>
</dbReference>
<accession>A0A5B9PD43</accession>
<reference evidence="6 7" key="1">
    <citation type="submission" date="2019-08" db="EMBL/GenBank/DDBJ databases">
        <title>Deep-cultivation of Planctomycetes and their phenomic and genomic characterization uncovers novel biology.</title>
        <authorList>
            <person name="Wiegand S."/>
            <person name="Jogler M."/>
            <person name="Boedeker C."/>
            <person name="Pinto D."/>
            <person name="Vollmers J."/>
            <person name="Rivas-Marin E."/>
            <person name="Kohn T."/>
            <person name="Peeters S.H."/>
            <person name="Heuer A."/>
            <person name="Rast P."/>
            <person name="Oberbeckmann S."/>
            <person name="Bunk B."/>
            <person name="Jeske O."/>
            <person name="Meyerdierks A."/>
            <person name="Storesund J.E."/>
            <person name="Kallscheuer N."/>
            <person name="Luecker S."/>
            <person name="Lage O.M."/>
            <person name="Pohl T."/>
            <person name="Merkel B.J."/>
            <person name="Hornburger P."/>
            <person name="Mueller R.-W."/>
            <person name="Bruemmer F."/>
            <person name="Labrenz M."/>
            <person name="Spormann A.M."/>
            <person name="Op den Camp H."/>
            <person name="Overmann J."/>
            <person name="Amann R."/>
            <person name="Jetten M.S.M."/>
            <person name="Mascher T."/>
            <person name="Medema M.H."/>
            <person name="Devos D.P."/>
            <person name="Kaster A.-K."/>
            <person name="Ovreas L."/>
            <person name="Rohde M."/>
            <person name="Galperin M.Y."/>
            <person name="Jogler C."/>
        </authorList>
    </citation>
    <scope>NUCLEOTIDE SEQUENCE [LARGE SCALE GENOMIC DNA]</scope>
    <source>
        <strain evidence="6 7">FC18</strain>
    </source>
</reference>
<dbReference type="InterPro" id="IPR001789">
    <property type="entry name" value="Sig_transdc_resp-reg_receiver"/>
</dbReference>
<dbReference type="PANTHER" id="PTHR44591:SF3">
    <property type="entry name" value="RESPONSE REGULATORY DOMAIN-CONTAINING PROTEIN"/>
    <property type="match status" value="1"/>
</dbReference>
<dbReference type="InterPro" id="IPR003018">
    <property type="entry name" value="GAF"/>
</dbReference>
<evidence type="ECO:0000313" key="7">
    <source>
        <dbReference type="Proteomes" id="UP000322214"/>
    </source>
</evidence>
<evidence type="ECO:0000256" key="1">
    <source>
        <dbReference type="ARBA" id="ARBA00022553"/>
    </source>
</evidence>
<evidence type="ECO:0000256" key="4">
    <source>
        <dbReference type="PROSITE-ProRule" id="PRU00169"/>
    </source>
</evidence>
<sequence>MTRILSIQNSADNTAQNLWNDSQIEVTEIADFRNALSLIMEKRYDGVYFSGVPECLTKGLSGSEVLDCIPMGVALLDQQNRIIFANKRLTGWFPDQEFVGLNFYEAVGSPSIIGSEPSPLSSAVARSKRCEAEIQIGDRYFVMSVTPVIRENEKVEQLVVSLFESTETTEQRQKLTALHQAGVALADLRPEEIYEMEIEERIELLKDNIIHYTNDLLDFDVIEVRLVDPKSKLMTPLLSVGINSGVAERPLFAKATENGVTGFVAATGKSYLCEDTTNDPIYLDGLMGAKSSLTVPLKHHNEVIGSFNIESPEVGRFTESDLRFVECFAHDIANAINTLNLLNAQQTNTALRSVEAVRSAVALPVDQILNDAVQAIGAYIGHDPAVTARLSAILENARTIKKAIQAVGQEMTCTEEIPQCVKPDSHPLLFNKRILVIDADKEVRSSAHMLLEKYGCVVETACEGREAILMVKNSGDASSYDAIIADIRLPDIGGYELLIKLREFVPNPPLVLMTGFGYDPGHSIVKAREAGLRANAVLFKPFRLDQLLKICEETVLHFDSQAAK</sequence>
<protein>
    <submittedName>
        <fullName evidence="6">Transcriptional regulatory protein TcrA</fullName>
    </submittedName>
</protein>
<feature type="modified residue" description="4-aspartylphosphate" evidence="4">
    <location>
        <position position="486"/>
    </location>
</feature>